<evidence type="ECO:0000259" key="14">
    <source>
        <dbReference type="Pfam" id="PF03958"/>
    </source>
</evidence>
<evidence type="ECO:0000256" key="11">
    <source>
        <dbReference type="RuleBase" id="RU004004"/>
    </source>
</evidence>
<evidence type="ECO:0000313" key="17">
    <source>
        <dbReference type="Proteomes" id="UP000414233"/>
    </source>
</evidence>
<evidence type="ECO:0000256" key="8">
    <source>
        <dbReference type="ARBA" id="ARBA00023136"/>
    </source>
</evidence>
<dbReference type="Pfam" id="PF00263">
    <property type="entry name" value="Secretin"/>
    <property type="match status" value="1"/>
</dbReference>
<evidence type="ECO:0000256" key="4">
    <source>
        <dbReference type="ARBA" id="ARBA00022729"/>
    </source>
</evidence>
<dbReference type="GO" id="GO:0015627">
    <property type="term" value="C:type II protein secretion system complex"/>
    <property type="evidence" value="ECO:0007669"/>
    <property type="project" value="TreeGrafter"/>
</dbReference>
<keyword evidence="3 10" id="KW-0813">Transport</keyword>
<comment type="similarity">
    <text evidence="2 10">Belongs to the bacterial secretin family. T3SS SctC subfamily.</text>
</comment>
<dbReference type="InterPro" id="IPR003522">
    <property type="entry name" value="T3SS_OM_pore_YscC"/>
</dbReference>
<keyword evidence="4 10" id="KW-0732">Signal</keyword>
<sequence length="565" mass="60516">MCMAALALSGQAFAQAGLQAAAQAPAAGYVANNDGLRTFFDALSERLRKPIIVSKLASRKQVTGDFKFDDPKKLLDSVALSLGLIWYHDGQAIYVYDAGEMRNATVSLRNASYDDIVAYLDNAGLADRRYPLRGDRRAATFYVSGPPVYVDLVVNAATMMDRVPATAASLSESVEVVRLHHASVADRTYDLRNQKIVVPGLARTLTALLAAPSQAGARVQDDQARLASVEPDGTVRTDPGQAKFPPAHDGETEEIIAEGPNVAVVAYSDANSLLVRGSASDIALVKTLASRLDVAKRHIELSLWIIDVNKQAFDAMGVQWSGGLNVGGRFGVTLNSTASVTTLDGARFLASIHALASQGDANIVSRPVVLAQDNVPALFDNSETTYVPLLAERSTDLREITFGTMISVWPRFTPSGEVQMSLNIEDGGKMAPPGRDGDRTPPLPIVSRTHISTVARVPKGKSLLVGGYTRDRQETSESKLPLLGDLPLIGGLFRFSSVSRSNSVRLFLIEPREIDGPLTRDASDLSAQVIRATDPSPDALQQDVRAALSQPGAVSTNPERDHGRP</sequence>
<protein>
    <recommendedName>
        <fullName evidence="10">Type 3 secretion system secretin</fullName>
        <shortName evidence="10">T3SS secretin</shortName>
    </recommendedName>
</protein>
<dbReference type="Pfam" id="PF03958">
    <property type="entry name" value="Secretin_N"/>
    <property type="match status" value="2"/>
</dbReference>
<dbReference type="Pfam" id="PF21304">
    <property type="entry name" value="T3S_SPI-1_N0"/>
    <property type="match status" value="1"/>
</dbReference>
<evidence type="ECO:0000256" key="7">
    <source>
        <dbReference type="ARBA" id="ARBA00023026"/>
    </source>
</evidence>
<comment type="subcellular location">
    <subcellularLocation>
        <location evidence="1 10 11">Cell outer membrane</location>
    </subcellularLocation>
</comment>
<comment type="function">
    <text evidence="10">Component of the type III secretion system (T3SS), also called injectisome, which is used to inject bacterial effector proteins into eukaryotic host cells. Forms a ring-shaped multimeric structure with an apparent central pore in the outer membrane.</text>
</comment>
<dbReference type="Proteomes" id="UP000414233">
    <property type="component" value="Unassembled WGS sequence"/>
</dbReference>
<dbReference type="PANTHER" id="PTHR30332">
    <property type="entry name" value="PROBABLE GENERAL SECRETION PATHWAY PROTEIN D"/>
    <property type="match status" value="1"/>
</dbReference>
<keyword evidence="5 10" id="KW-0653">Protein transport</keyword>
<dbReference type="HAMAP" id="MF_02219">
    <property type="entry name" value="Type_III_secretin"/>
    <property type="match status" value="1"/>
</dbReference>
<feature type="domain" description="Type II/III secretion system secretin-like" evidence="13">
    <location>
        <begin position="354"/>
        <end position="512"/>
    </location>
</feature>
<feature type="region of interest" description="Disordered" evidence="12">
    <location>
        <begin position="531"/>
        <end position="565"/>
    </location>
</feature>
<evidence type="ECO:0000256" key="6">
    <source>
        <dbReference type="ARBA" id="ARBA00023010"/>
    </source>
</evidence>
<dbReference type="NCBIfam" id="TIGR02516">
    <property type="entry name" value="type_III_yscC"/>
    <property type="match status" value="1"/>
</dbReference>
<evidence type="ECO:0000256" key="5">
    <source>
        <dbReference type="ARBA" id="ARBA00022927"/>
    </source>
</evidence>
<dbReference type="AlphaFoldDB" id="A0A5E4T8P0"/>
<dbReference type="GO" id="GO:0030254">
    <property type="term" value="P:protein secretion by the type III secretion system"/>
    <property type="evidence" value="ECO:0007669"/>
    <property type="project" value="UniProtKB-UniRule"/>
</dbReference>
<comment type="subunit">
    <text evidence="10">The core secretion machinery of the T3SS is composed of approximately 20 different proteins, including cytoplasmic components, a base, an export apparatus and a needle. This subunit is part of the base, which anchors the injectisome in the bacterial cell envelope. Forms a stable homooligomeric complex.</text>
</comment>
<keyword evidence="17" id="KW-1185">Reference proteome</keyword>
<evidence type="ECO:0000256" key="1">
    <source>
        <dbReference type="ARBA" id="ARBA00004442"/>
    </source>
</evidence>
<dbReference type="InterPro" id="IPR050810">
    <property type="entry name" value="Bact_Secretion_Sys_Channel"/>
</dbReference>
<evidence type="ECO:0000256" key="9">
    <source>
        <dbReference type="ARBA" id="ARBA00023237"/>
    </source>
</evidence>
<evidence type="ECO:0000256" key="10">
    <source>
        <dbReference type="HAMAP-Rule" id="MF_02219"/>
    </source>
</evidence>
<evidence type="ECO:0000256" key="12">
    <source>
        <dbReference type="SAM" id="MobiDB-lite"/>
    </source>
</evidence>
<gene>
    <name evidence="16" type="primary">mxiD</name>
    <name evidence="10" type="synonym">sctC</name>
    <name evidence="16" type="ORF">PTE30175_01236</name>
</gene>
<keyword evidence="8 10" id="KW-0472">Membrane</keyword>
<organism evidence="16 17">
    <name type="scientific">Pandoraea terrae</name>
    <dbReference type="NCBI Taxonomy" id="1537710"/>
    <lineage>
        <taxon>Bacteria</taxon>
        <taxon>Pseudomonadati</taxon>
        <taxon>Pseudomonadota</taxon>
        <taxon>Betaproteobacteria</taxon>
        <taxon>Burkholderiales</taxon>
        <taxon>Burkholderiaceae</taxon>
        <taxon>Pandoraea</taxon>
    </lineage>
</organism>
<evidence type="ECO:0000259" key="13">
    <source>
        <dbReference type="Pfam" id="PF00263"/>
    </source>
</evidence>
<keyword evidence="7" id="KW-0843">Virulence</keyword>
<evidence type="ECO:0000256" key="3">
    <source>
        <dbReference type="ARBA" id="ARBA00022448"/>
    </source>
</evidence>
<dbReference type="Gene3D" id="3.55.50.30">
    <property type="match status" value="1"/>
</dbReference>
<evidence type="ECO:0000313" key="16">
    <source>
        <dbReference type="EMBL" id="VVD84626.1"/>
    </source>
</evidence>
<feature type="domain" description="NolW-like" evidence="14">
    <location>
        <begin position="104"/>
        <end position="163"/>
    </location>
</feature>
<feature type="domain" description="SPI-1 type 3 secretion system secretin N0" evidence="15">
    <location>
        <begin position="29"/>
        <end position="97"/>
    </location>
</feature>
<dbReference type="PRINTS" id="PR01337">
    <property type="entry name" value="TYPE3OMGPROT"/>
</dbReference>
<name>A0A5E4T8P0_9BURK</name>
<dbReference type="Gene3D" id="3.30.1370.120">
    <property type="match status" value="2"/>
</dbReference>
<dbReference type="InterPro" id="IPR049034">
    <property type="entry name" value="T3S_SPI-1_N0"/>
</dbReference>
<feature type="domain" description="NolW-like" evidence="14">
    <location>
        <begin position="174"/>
        <end position="297"/>
    </location>
</feature>
<proteinExistence type="inferred from homology"/>
<dbReference type="InterPro" id="IPR004846">
    <property type="entry name" value="T2SS/T3SS_dom"/>
</dbReference>
<dbReference type="PROSITE" id="PS00875">
    <property type="entry name" value="T2SP_D"/>
    <property type="match status" value="1"/>
</dbReference>
<reference evidence="16 17" key="1">
    <citation type="submission" date="2019-08" db="EMBL/GenBank/DDBJ databases">
        <authorList>
            <person name="Peeters C."/>
        </authorList>
    </citation>
    <scope>NUCLEOTIDE SEQUENCE [LARGE SCALE GENOMIC DNA]</scope>
    <source>
        <strain evidence="16 17">LMG 30175</strain>
    </source>
</reference>
<keyword evidence="6 10" id="KW-0811">Translocation</keyword>
<dbReference type="GO" id="GO:0030257">
    <property type="term" value="C:type III protein secretion system complex"/>
    <property type="evidence" value="ECO:0007669"/>
    <property type="project" value="UniProtKB-UniRule"/>
</dbReference>
<dbReference type="InterPro" id="IPR004845">
    <property type="entry name" value="T2SS_GspD_CS"/>
</dbReference>
<evidence type="ECO:0000259" key="15">
    <source>
        <dbReference type="Pfam" id="PF21304"/>
    </source>
</evidence>
<dbReference type="InterPro" id="IPR038591">
    <property type="entry name" value="NolW-like_sf"/>
</dbReference>
<dbReference type="EMBL" id="CABPRZ010000004">
    <property type="protein sequence ID" value="VVD84626.1"/>
    <property type="molecule type" value="Genomic_DNA"/>
</dbReference>
<accession>A0A5E4T8P0</accession>
<dbReference type="InterPro" id="IPR005644">
    <property type="entry name" value="NolW-like"/>
</dbReference>
<evidence type="ECO:0000256" key="2">
    <source>
        <dbReference type="ARBA" id="ARBA00007032"/>
    </source>
</evidence>
<dbReference type="PANTHER" id="PTHR30332:SF5">
    <property type="entry name" value="SPI-1 TYPE 3 SECRETION SYSTEM SECRETIN"/>
    <property type="match status" value="1"/>
</dbReference>
<dbReference type="GO" id="GO:0009279">
    <property type="term" value="C:cell outer membrane"/>
    <property type="evidence" value="ECO:0007669"/>
    <property type="project" value="UniProtKB-SubCell"/>
</dbReference>
<keyword evidence="9 10" id="KW-0998">Cell outer membrane</keyword>